<dbReference type="Proteomes" id="UP001595719">
    <property type="component" value="Unassembled WGS sequence"/>
</dbReference>
<dbReference type="RefSeq" id="WP_179006190.1">
    <property type="nucleotide sequence ID" value="NZ_JBHSCO010000002.1"/>
</dbReference>
<dbReference type="InterPro" id="IPR020904">
    <property type="entry name" value="Sc_DH/Rdtase_CS"/>
</dbReference>
<dbReference type="InterPro" id="IPR036291">
    <property type="entry name" value="NAD(P)-bd_dom_sf"/>
</dbReference>
<dbReference type="NCBIfam" id="NF006114">
    <property type="entry name" value="PRK08263.1"/>
    <property type="match status" value="1"/>
</dbReference>
<keyword evidence="2" id="KW-0560">Oxidoreductase</keyword>
<dbReference type="Gene3D" id="3.40.50.720">
    <property type="entry name" value="NAD(P)-binding Rossmann-like Domain"/>
    <property type="match status" value="1"/>
</dbReference>
<proteinExistence type="inferred from homology"/>
<protein>
    <submittedName>
        <fullName evidence="4">SDR family NAD(P)-dependent oxidoreductase</fullName>
    </submittedName>
</protein>
<name>A0ABV8W5A3_9FLAO</name>
<evidence type="ECO:0000256" key="2">
    <source>
        <dbReference type="ARBA" id="ARBA00023002"/>
    </source>
</evidence>
<accession>A0ABV8W5A3</accession>
<organism evidence="4 5">
    <name type="scientific">Flavobacterium quisquiliarum</name>
    <dbReference type="NCBI Taxonomy" id="1834436"/>
    <lineage>
        <taxon>Bacteria</taxon>
        <taxon>Pseudomonadati</taxon>
        <taxon>Bacteroidota</taxon>
        <taxon>Flavobacteriia</taxon>
        <taxon>Flavobacteriales</taxon>
        <taxon>Flavobacteriaceae</taxon>
        <taxon>Flavobacterium</taxon>
    </lineage>
</organism>
<dbReference type="EMBL" id="JBHSCO010000002">
    <property type="protein sequence ID" value="MFC4391129.1"/>
    <property type="molecule type" value="Genomic_DNA"/>
</dbReference>
<dbReference type="Pfam" id="PF00106">
    <property type="entry name" value="adh_short"/>
    <property type="match status" value="1"/>
</dbReference>
<dbReference type="PROSITE" id="PS00061">
    <property type="entry name" value="ADH_SHORT"/>
    <property type="match status" value="1"/>
</dbReference>
<gene>
    <name evidence="4" type="ORF">ACFOY0_08980</name>
</gene>
<dbReference type="CDD" id="cd05374">
    <property type="entry name" value="17beta-HSD-like_SDR_c"/>
    <property type="match status" value="1"/>
</dbReference>
<dbReference type="PANTHER" id="PTHR43976:SF16">
    <property type="entry name" value="SHORT-CHAIN DEHYDROGENASE_REDUCTASE FAMILY PROTEIN"/>
    <property type="match status" value="1"/>
</dbReference>
<dbReference type="PRINTS" id="PR00081">
    <property type="entry name" value="GDHRDH"/>
</dbReference>
<sequence>MSKTILITGASKGFGRTWTEAFLAKGYNVAATARNVDTLNDLKEKYGNAILPLKLDVNNREESLEVVQKVKNHFGTIDVLINNAGYALTGAVEEASEKEAREQFETNFFGTLWLTQAVLPIMRVQKSGHIIQVSSILGLATLPATMGLYSASKFAIEGLSETLASEVKQFGINVTLLEPNGYASNIWHTGISSENIPAYDEIKKALAERENIFGKVEATAPIVVKLVENENPPLRLLLGKVALPFVKQSYEQRLESWEKWNAVSVEAHG</sequence>
<dbReference type="InterPro" id="IPR002347">
    <property type="entry name" value="SDR_fam"/>
</dbReference>
<evidence type="ECO:0000256" key="1">
    <source>
        <dbReference type="ARBA" id="ARBA00006484"/>
    </source>
</evidence>
<dbReference type="InterPro" id="IPR051911">
    <property type="entry name" value="SDR_oxidoreductase"/>
</dbReference>
<dbReference type="PANTHER" id="PTHR43976">
    <property type="entry name" value="SHORT CHAIN DEHYDROGENASE"/>
    <property type="match status" value="1"/>
</dbReference>
<comment type="similarity">
    <text evidence="1 3">Belongs to the short-chain dehydrogenases/reductases (SDR) family.</text>
</comment>
<dbReference type="PRINTS" id="PR00080">
    <property type="entry name" value="SDRFAMILY"/>
</dbReference>
<evidence type="ECO:0000313" key="4">
    <source>
        <dbReference type="EMBL" id="MFC4391129.1"/>
    </source>
</evidence>
<evidence type="ECO:0000256" key="3">
    <source>
        <dbReference type="RuleBase" id="RU000363"/>
    </source>
</evidence>
<evidence type="ECO:0000313" key="5">
    <source>
        <dbReference type="Proteomes" id="UP001595719"/>
    </source>
</evidence>
<dbReference type="SUPFAM" id="SSF51735">
    <property type="entry name" value="NAD(P)-binding Rossmann-fold domains"/>
    <property type="match status" value="1"/>
</dbReference>
<comment type="caution">
    <text evidence="4">The sequence shown here is derived from an EMBL/GenBank/DDBJ whole genome shotgun (WGS) entry which is preliminary data.</text>
</comment>
<reference evidence="5" key="1">
    <citation type="journal article" date="2019" name="Int. J. Syst. Evol. Microbiol.">
        <title>The Global Catalogue of Microorganisms (GCM) 10K type strain sequencing project: providing services to taxonomists for standard genome sequencing and annotation.</title>
        <authorList>
            <consortium name="The Broad Institute Genomics Platform"/>
            <consortium name="The Broad Institute Genome Sequencing Center for Infectious Disease"/>
            <person name="Wu L."/>
            <person name="Ma J."/>
        </authorList>
    </citation>
    <scope>NUCLEOTIDE SEQUENCE [LARGE SCALE GENOMIC DNA]</scope>
    <source>
        <strain evidence="5">CGMCC 1.15345</strain>
    </source>
</reference>
<keyword evidence="5" id="KW-1185">Reference proteome</keyword>